<reference evidence="2" key="1">
    <citation type="submission" date="2015-07" db="EMBL/GenBank/DDBJ databases">
        <title>Genome Of Nitrogen-Fixing Cyanobacterium Nostoc piscinale CENA21 From Solimoes/Amazon River Floodplain Sediments And Comparative Genomics To Uncover Biosynthetic Natural Products Potential.</title>
        <authorList>
            <person name="Leao T.F."/>
            <person name="Leao P.N."/>
            <person name="Guimaraes P.I."/>
            <person name="de Melo A.G.C."/>
            <person name="Ramos R.T.J."/>
            <person name="Silva A."/>
            <person name="Fiore M.F."/>
            <person name="Schneider M.P.C."/>
        </authorList>
    </citation>
    <scope>NUCLEOTIDE SEQUENCE [LARGE SCALE GENOMIC DNA]</scope>
    <source>
        <strain evidence="2">CENA21</strain>
    </source>
</reference>
<dbReference type="STRING" id="224013.ACX27_30070"/>
<evidence type="ECO:0000313" key="2">
    <source>
        <dbReference type="Proteomes" id="UP000062645"/>
    </source>
</evidence>
<accession>A0A0M5TIN3</accession>
<keyword evidence="2" id="KW-1185">Reference proteome</keyword>
<dbReference type="PATRIC" id="fig|224013.5.peg.7174"/>
<dbReference type="AlphaFoldDB" id="A0A0M5TIN3"/>
<dbReference type="OrthoDB" id="532149at2"/>
<dbReference type="EMBL" id="CP012036">
    <property type="protein sequence ID" value="ALF56138.1"/>
    <property type="molecule type" value="Genomic_DNA"/>
</dbReference>
<sequence length="134" mass="14628">MVTKSDVQVTVSLTELGLDDEELQAQVQNLLPQLRDVDGVEDADLVAVTEVPQGSKALGGFSLGTFKALVNPALIKPVFDFLGRLSNKTFEIEVEAYGEKFKAKASSKEDLIFILEKTETLLNNAKNRQDSNNG</sequence>
<reference evidence="1 2" key="2">
    <citation type="journal article" date="2016" name="Genome Announc.">
        <title>Draft Genome Sequence of the N2-Fixing Cyanobacterium Nostoc piscinale CENA21, Isolated from the Brazilian Amazon Floodplain.</title>
        <authorList>
            <person name="Leao T."/>
            <person name="Guimaraes P.I."/>
            <person name="de Melo A.G."/>
            <person name="Ramos R.T."/>
            <person name="Leao P.N."/>
            <person name="Silva A."/>
            <person name="Fiore M.F."/>
            <person name="Schneider M.P."/>
        </authorList>
    </citation>
    <scope>NUCLEOTIDE SEQUENCE [LARGE SCALE GENOMIC DNA]</scope>
    <source>
        <strain evidence="1 2">CENA21</strain>
    </source>
</reference>
<evidence type="ECO:0000313" key="1">
    <source>
        <dbReference type="EMBL" id="ALF56138.1"/>
    </source>
</evidence>
<dbReference type="KEGG" id="npz:ACX27_30070"/>
<name>A0A0M5TIN3_9NOSO</name>
<gene>
    <name evidence="1" type="ORF">ACX27_30070</name>
</gene>
<organism evidence="1 2">
    <name type="scientific">Nostoc piscinale CENA21</name>
    <dbReference type="NCBI Taxonomy" id="224013"/>
    <lineage>
        <taxon>Bacteria</taxon>
        <taxon>Bacillati</taxon>
        <taxon>Cyanobacteriota</taxon>
        <taxon>Cyanophyceae</taxon>
        <taxon>Nostocales</taxon>
        <taxon>Nostocaceae</taxon>
        <taxon>Nostoc</taxon>
    </lineage>
</organism>
<dbReference type="RefSeq" id="WP_015116058.1">
    <property type="nucleotide sequence ID" value="NZ_CP012036.1"/>
</dbReference>
<dbReference type="Proteomes" id="UP000062645">
    <property type="component" value="Chromosome"/>
</dbReference>
<protein>
    <submittedName>
        <fullName evidence="1">Sugar ABC transporter permease</fullName>
    </submittedName>
</protein>
<proteinExistence type="predicted"/>